<name>A0A4C1VT56_EUMVA</name>
<evidence type="ECO:0000313" key="2">
    <source>
        <dbReference type="EMBL" id="GBP41881.1"/>
    </source>
</evidence>
<feature type="compositionally biased region" description="Gly residues" evidence="1">
    <location>
        <begin position="34"/>
        <end position="44"/>
    </location>
</feature>
<feature type="compositionally biased region" description="Gly residues" evidence="1">
    <location>
        <begin position="73"/>
        <end position="83"/>
    </location>
</feature>
<sequence length="83" mass="8600">MHVQEAPELATIAANNKEERIHFYGVTINARGGSESGSGTGPGSGTTTDIEKGPRSRSKLTEKSADMEDEGAHGYGSEAGGHI</sequence>
<keyword evidence="3" id="KW-1185">Reference proteome</keyword>
<organism evidence="2 3">
    <name type="scientific">Eumeta variegata</name>
    <name type="common">Bagworm moth</name>
    <name type="synonym">Eumeta japonica</name>
    <dbReference type="NCBI Taxonomy" id="151549"/>
    <lineage>
        <taxon>Eukaryota</taxon>
        <taxon>Metazoa</taxon>
        <taxon>Ecdysozoa</taxon>
        <taxon>Arthropoda</taxon>
        <taxon>Hexapoda</taxon>
        <taxon>Insecta</taxon>
        <taxon>Pterygota</taxon>
        <taxon>Neoptera</taxon>
        <taxon>Endopterygota</taxon>
        <taxon>Lepidoptera</taxon>
        <taxon>Glossata</taxon>
        <taxon>Ditrysia</taxon>
        <taxon>Tineoidea</taxon>
        <taxon>Psychidae</taxon>
        <taxon>Oiketicinae</taxon>
        <taxon>Eumeta</taxon>
    </lineage>
</organism>
<dbReference type="AlphaFoldDB" id="A0A4C1VT56"/>
<comment type="caution">
    <text evidence="2">The sequence shown here is derived from an EMBL/GenBank/DDBJ whole genome shotgun (WGS) entry which is preliminary data.</text>
</comment>
<reference evidence="2 3" key="1">
    <citation type="journal article" date="2019" name="Commun. Biol.">
        <title>The bagworm genome reveals a unique fibroin gene that provides high tensile strength.</title>
        <authorList>
            <person name="Kono N."/>
            <person name="Nakamura H."/>
            <person name="Ohtoshi R."/>
            <person name="Tomita M."/>
            <person name="Numata K."/>
            <person name="Arakawa K."/>
        </authorList>
    </citation>
    <scope>NUCLEOTIDE SEQUENCE [LARGE SCALE GENOMIC DNA]</scope>
</reference>
<feature type="region of interest" description="Disordered" evidence="1">
    <location>
        <begin position="29"/>
        <end position="83"/>
    </location>
</feature>
<feature type="compositionally biased region" description="Basic and acidic residues" evidence="1">
    <location>
        <begin position="49"/>
        <end position="72"/>
    </location>
</feature>
<gene>
    <name evidence="2" type="ORF">EVAR_86851_1</name>
</gene>
<dbReference type="EMBL" id="BGZK01000407">
    <property type="protein sequence ID" value="GBP41881.1"/>
    <property type="molecule type" value="Genomic_DNA"/>
</dbReference>
<accession>A0A4C1VT56</accession>
<protein>
    <submittedName>
        <fullName evidence="2">Uncharacterized protein</fullName>
    </submittedName>
</protein>
<dbReference type="Proteomes" id="UP000299102">
    <property type="component" value="Unassembled WGS sequence"/>
</dbReference>
<proteinExistence type="predicted"/>
<evidence type="ECO:0000256" key="1">
    <source>
        <dbReference type="SAM" id="MobiDB-lite"/>
    </source>
</evidence>
<evidence type="ECO:0000313" key="3">
    <source>
        <dbReference type="Proteomes" id="UP000299102"/>
    </source>
</evidence>